<keyword evidence="4 7" id="KW-0812">Transmembrane</keyword>
<protein>
    <submittedName>
        <fullName evidence="9">FtsX-like permease family protein</fullName>
    </submittedName>
</protein>
<evidence type="ECO:0000259" key="8">
    <source>
        <dbReference type="Pfam" id="PF02687"/>
    </source>
</evidence>
<dbReference type="STRING" id="38302.SAMN04488535_1016"/>
<reference evidence="10" key="1">
    <citation type="submission" date="2016-10" db="EMBL/GenBank/DDBJ databases">
        <authorList>
            <person name="Varghese N."/>
            <person name="Submissions S."/>
        </authorList>
    </citation>
    <scope>NUCLEOTIDE SEQUENCE [LARGE SCALE GENOMIC DNA]</scope>
    <source>
        <strain evidence="10">DSM 20632</strain>
    </source>
</reference>
<feature type="transmembrane region" description="Helical" evidence="7">
    <location>
        <begin position="366"/>
        <end position="385"/>
    </location>
</feature>
<feature type="transmembrane region" description="Helical" evidence="7">
    <location>
        <begin position="197"/>
        <end position="220"/>
    </location>
</feature>
<keyword evidence="6 7" id="KW-0472">Membrane</keyword>
<organism evidence="9 10">
    <name type="scientific">Corynebacterium mycetoides</name>
    <dbReference type="NCBI Taxonomy" id="38302"/>
    <lineage>
        <taxon>Bacteria</taxon>
        <taxon>Bacillati</taxon>
        <taxon>Actinomycetota</taxon>
        <taxon>Actinomycetes</taxon>
        <taxon>Mycobacteriales</taxon>
        <taxon>Corynebacteriaceae</taxon>
        <taxon>Corynebacterium</taxon>
    </lineage>
</organism>
<proteinExistence type="inferred from homology"/>
<feature type="transmembrane region" description="Helical" evidence="7">
    <location>
        <begin position="295"/>
        <end position="317"/>
    </location>
</feature>
<evidence type="ECO:0000256" key="2">
    <source>
        <dbReference type="ARBA" id="ARBA00005236"/>
    </source>
</evidence>
<feature type="domain" description="ABC3 transporter permease C-terminal" evidence="8">
    <location>
        <begin position="597"/>
        <end position="668"/>
    </location>
</feature>
<feature type="transmembrane region" description="Helical" evidence="7">
    <location>
        <begin position="405"/>
        <end position="427"/>
    </location>
</feature>
<dbReference type="PANTHER" id="PTHR30489">
    <property type="entry name" value="LIPOPROTEIN-RELEASING SYSTEM TRANSMEMBRANE PROTEIN LOLE"/>
    <property type="match status" value="1"/>
</dbReference>
<feature type="transmembrane region" description="Helical" evidence="7">
    <location>
        <begin position="337"/>
        <end position="354"/>
    </location>
</feature>
<sequence length="674" mass="68293">MALLMTVAASVALTVAAAAVGLTIKRTVDSIFALPYTGVGYVKEVRGETTNIPSGAVFDRTTTAHLLEEGNLYTTTPVSGITQGPLQWRGVIDGRMPEGPGEVAATGVTPAVGSTQTLLFGAEPVEVSVVGRVTPSAAEQLIGGAGLVADSAALDAWEPTETPVGEIRSAESFSGAIPAAQHVQDLSDTYFDSRNKYFLLLAAFTLVVAVVAALTIFSSSSVIAGARVREMGLIRAVGGSSASLLLSAGIEALVIGLIGVAAGLPTGIALADVASELAQQLGIRVPLDDVGLPEVWLAAIGAAAVAVTVVSAVPASMTAVRKSATDSVSGAGSGNGRYVYAALALAFAGAAWFVRGGGVIRAVASAGFVVLACAAAAAVVIPMVLRVPVALPRFGLALGYAARQWSRSAAVIGIVVAAVALVSAVLAGSAQLRAHFVNVAEGQGVVDVGVTSLTGDVEPSLVDALSAVPGVEASAVPPRVSEGFALEPASPVLRRPLEQGVVNLGRGASVDTELPVRETSNSVTLVDPAVVPEQLPNAPAPTVFLRMSGEPVQDQSVLDGVRAVAAGAAVPVTMSESFSRRVDTVAMVERLLSITRLMSVVALLIAAVGIANTVFLSWRERARDRELLNSLGLTPAGSAGVMAVELLLLAIPAAVVGWLIGQWAGIYIAGVAIE</sequence>
<dbReference type="Proteomes" id="UP000199350">
    <property type="component" value="Chromosome I"/>
</dbReference>
<dbReference type="GO" id="GO:0044874">
    <property type="term" value="P:lipoprotein localization to outer membrane"/>
    <property type="evidence" value="ECO:0007669"/>
    <property type="project" value="TreeGrafter"/>
</dbReference>
<dbReference type="Pfam" id="PF02687">
    <property type="entry name" value="FtsX"/>
    <property type="match status" value="2"/>
</dbReference>
<keyword evidence="3" id="KW-1003">Cell membrane</keyword>
<dbReference type="EMBL" id="LT629700">
    <property type="protein sequence ID" value="SDL85739.1"/>
    <property type="molecule type" value="Genomic_DNA"/>
</dbReference>
<dbReference type="GO" id="GO:0098797">
    <property type="term" value="C:plasma membrane protein complex"/>
    <property type="evidence" value="ECO:0007669"/>
    <property type="project" value="TreeGrafter"/>
</dbReference>
<dbReference type="InterPro" id="IPR003838">
    <property type="entry name" value="ABC3_permease_C"/>
</dbReference>
<comment type="subcellular location">
    <subcellularLocation>
        <location evidence="1">Cell membrane</location>
        <topology evidence="1">Multi-pass membrane protein</topology>
    </subcellularLocation>
</comment>
<dbReference type="AlphaFoldDB" id="A0A1G9NH36"/>
<gene>
    <name evidence="9" type="ORF">SAMN04488535_1016</name>
</gene>
<evidence type="ECO:0000256" key="7">
    <source>
        <dbReference type="SAM" id="Phobius"/>
    </source>
</evidence>
<accession>A0A1G9NH36</accession>
<name>A0A1G9NH36_9CORY</name>
<dbReference type="InterPro" id="IPR051447">
    <property type="entry name" value="Lipoprotein-release_system"/>
</dbReference>
<evidence type="ECO:0000256" key="6">
    <source>
        <dbReference type="ARBA" id="ARBA00023136"/>
    </source>
</evidence>
<feature type="transmembrane region" description="Helical" evidence="7">
    <location>
        <begin position="597"/>
        <end position="618"/>
    </location>
</feature>
<dbReference type="PANTHER" id="PTHR30489:SF0">
    <property type="entry name" value="LIPOPROTEIN-RELEASING SYSTEM TRANSMEMBRANE PROTEIN LOLE"/>
    <property type="match status" value="1"/>
</dbReference>
<evidence type="ECO:0000313" key="9">
    <source>
        <dbReference type="EMBL" id="SDL85739.1"/>
    </source>
</evidence>
<evidence type="ECO:0000256" key="4">
    <source>
        <dbReference type="ARBA" id="ARBA00022692"/>
    </source>
</evidence>
<evidence type="ECO:0000256" key="5">
    <source>
        <dbReference type="ARBA" id="ARBA00022989"/>
    </source>
</evidence>
<keyword evidence="10" id="KW-1185">Reference proteome</keyword>
<evidence type="ECO:0000256" key="3">
    <source>
        <dbReference type="ARBA" id="ARBA00022475"/>
    </source>
</evidence>
<comment type="similarity">
    <text evidence="2">Belongs to the ABC-4 integral membrane protein family. LolC/E subfamily.</text>
</comment>
<feature type="domain" description="ABC3 transporter permease C-terminal" evidence="8">
    <location>
        <begin position="203"/>
        <end position="318"/>
    </location>
</feature>
<evidence type="ECO:0000313" key="10">
    <source>
        <dbReference type="Proteomes" id="UP000199350"/>
    </source>
</evidence>
<feature type="transmembrane region" description="Helical" evidence="7">
    <location>
        <begin position="638"/>
        <end position="660"/>
    </location>
</feature>
<evidence type="ECO:0000256" key="1">
    <source>
        <dbReference type="ARBA" id="ARBA00004651"/>
    </source>
</evidence>
<feature type="transmembrane region" description="Helical" evidence="7">
    <location>
        <begin position="256"/>
        <end position="274"/>
    </location>
</feature>
<keyword evidence="5 7" id="KW-1133">Transmembrane helix</keyword>